<dbReference type="SUPFAM" id="SSF81321">
    <property type="entry name" value="Family A G protein-coupled receptor-like"/>
    <property type="match status" value="2"/>
</dbReference>
<evidence type="ECO:0000256" key="3">
    <source>
        <dbReference type="ARBA" id="ARBA00022606"/>
    </source>
</evidence>
<sequence>MSPENQLSSTDFILLGLFSSSHSSLVFFSSLFIVFILTVTENAFLILFIHRDSWLHSPMYFLLSHLSFMDILHVSNIIPKMITNFLSGTRTISFAGCGFQIFLSLALLGGKCLLLAAMSYVCYVAIFHPLHYSVLMSDSVNVLLAVGSLNSIVHTANVLHFPFCEPRVVNHYFCEIPAILKLSCVDTSHYEQGLDVSGIIFLLIPFSMISVSYVKVLHTVLQTKYSEAWKKSFSTRSFHMVVVIMYYGPYIFTYMKAKSYHIPGQDKFLAIFYTILTPTLKPVIYSFKNKDVLKAMKIMLKSDEYLFLSAMSYDCYVAICHPLHYAMLMSDSVSVLLAAGSWLVGTQNSIVHTAYATVHTACVFHFPFWEPRVINHYFCEIPALLKLSCVDTSHYEQGVDVTLAVHGHHCCTVISVVRETIAAPVQTPLDVGT</sequence>
<evidence type="ECO:0000256" key="4">
    <source>
        <dbReference type="ARBA" id="ARBA00022692"/>
    </source>
</evidence>
<evidence type="ECO:0000256" key="6">
    <source>
        <dbReference type="ARBA" id="ARBA00022989"/>
    </source>
</evidence>
<feature type="transmembrane region" description="Helical" evidence="11">
    <location>
        <begin position="12"/>
        <end position="39"/>
    </location>
</feature>
<dbReference type="Proteomes" id="UP000006813">
    <property type="component" value="Unassembled WGS sequence"/>
</dbReference>
<evidence type="ECO:0000256" key="11">
    <source>
        <dbReference type="SAM" id="Phobius"/>
    </source>
</evidence>
<protein>
    <submittedName>
        <fullName evidence="13">Olfactory receptor 2AJ1</fullName>
    </submittedName>
</protein>
<evidence type="ECO:0000313" key="14">
    <source>
        <dbReference type="Proteomes" id="UP000006813"/>
    </source>
</evidence>
<dbReference type="STRING" id="10181.G5ANF3"/>
<evidence type="ECO:0000256" key="9">
    <source>
        <dbReference type="ARBA" id="ARBA00023170"/>
    </source>
</evidence>
<keyword evidence="4 11" id="KW-0812">Transmembrane</keyword>
<dbReference type="Gene3D" id="1.20.1070.10">
    <property type="entry name" value="Rhodopsin 7-helix transmembrane proteins"/>
    <property type="match status" value="2"/>
</dbReference>
<evidence type="ECO:0000256" key="5">
    <source>
        <dbReference type="ARBA" id="ARBA00022725"/>
    </source>
</evidence>
<comment type="subcellular location">
    <subcellularLocation>
        <location evidence="1">Cell membrane</location>
        <topology evidence="1">Multi-pass membrane protein</topology>
    </subcellularLocation>
</comment>
<proteinExistence type="predicted"/>
<keyword evidence="10" id="KW-0807">Transducer</keyword>
<dbReference type="GO" id="GO:0005886">
    <property type="term" value="C:plasma membrane"/>
    <property type="evidence" value="ECO:0007669"/>
    <property type="project" value="UniProtKB-SubCell"/>
</dbReference>
<feature type="transmembrane region" description="Helical" evidence="11">
    <location>
        <begin position="99"/>
        <end position="126"/>
    </location>
</feature>
<dbReference type="PROSITE" id="PS50262">
    <property type="entry name" value="G_PROTEIN_RECEP_F1_2"/>
    <property type="match status" value="2"/>
</dbReference>
<organism evidence="13 14">
    <name type="scientific">Heterocephalus glaber</name>
    <name type="common">Naked mole rat</name>
    <dbReference type="NCBI Taxonomy" id="10181"/>
    <lineage>
        <taxon>Eukaryota</taxon>
        <taxon>Metazoa</taxon>
        <taxon>Chordata</taxon>
        <taxon>Craniata</taxon>
        <taxon>Vertebrata</taxon>
        <taxon>Euteleostomi</taxon>
        <taxon>Mammalia</taxon>
        <taxon>Eutheria</taxon>
        <taxon>Euarchontoglires</taxon>
        <taxon>Glires</taxon>
        <taxon>Rodentia</taxon>
        <taxon>Hystricomorpha</taxon>
        <taxon>Bathyergidae</taxon>
        <taxon>Heterocephalus</taxon>
    </lineage>
</organism>
<dbReference type="InterPro" id="IPR000725">
    <property type="entry name" value="Olfact_rcpt"/>
</dbReference>
<keyword evidence="7" id="KW-0297">G-protein coupled receptor</keyword>
<keyword evidence="8 11" id="KW-0472">Membrane</keyword>
<gene>
    <name evidence="13" type="ORF">GW7_07921</name>
</gene>
<feature type="domain" description="G-protein coupled receptors family 1 profile" evidence="12">
    <location>
        <begin position="306"/>
        <end position="433"/>
    </location>
</feature>
<evidence type="ECO:0000256" key="2">
    <source>
        <dbReference type="ARBA" id="ARBA00022475"/>
    </source>
</evidence>
<evidence type="ECO:0000256" key="10">
    <source>
        <dbReference type="ARBA" id="ARBA00023224"/>
    </source>
</evidence>
<dbReference type="GO" id="GO:0004984">
    <property type="term" value="F:olfactory receptor activity"/>
    <property type="evidence" value="ECO:0007669"/>
    <property type="project" value="InterPro"/>
</dbReference>
<name>G5ANF3_HETGA</name>
<reference evidence="13 14" key="1">
    <citation type="journal article" date="2011" name="Nature">
        <title>Genome sequencing reveals insights into physiology and longevity of the naked mole rat.</title>
        <authorList>
            <person name="Kim E.B."/>
            <person name="Fang X."/>
            <person name="Fushan A.A."/>
            <person name="Huang Z."/>
            <person name="Lobanov A.V."/>
            <person name="Han L."/>
            <person name="Marino S.M."/>
            <person name="Sun X."/>
            <person name="Turanov A.A."/>
            <person name="Yang P."/>
            <person name="Yim S.H."/>
            <person name="Zhao X."/>
            <person name="Kasaikina M.V."/>
            <person name="Stoletzki N."/>
            <person name="Peng C."/>
            <person name="Polak P."/>
            <person name="Xiong Z."/>
            <person name="Kiezun A."/>
            <person name="Zhu Y."/>
            <person name="Chen Y."/>
            <person name="Kryukov G.V."/>
            <person name="Zhang Q."/>
            <person name="Peshkin L."/>
            <person name="Yang L."/>
            <person name="Bronson R.T."/>
            <person name="Buffenstein R."/>
            <person name="Wang B."/>
            <person name="Han C."/>
            <person name="Li Q."/>
            <person name="Chen L."/>
            <person name="Zhao W."/>
            <person name="Sunyaev S.R."/>
            <person name="Park T.J."/>
            <person name="Zhang G."/>
            <person name="Wang J."/>
            <person name="Gladyshev V.N."/>
        </authorList>
    </citation>
    <scope>NUCLEOTIDE SEQUENCE [LARGE SCALE GENOMIC DNA]</scope>
</reference>
<feature type="transmembrane region" description="Helical" evidence="11">
    <location>
        <begin position="196"/>
        <end position="216"/>
    </location>
</feature>
<dbReference type="GO" id="GO:0004930">
    <property type="term" value="F:G protein-coupled receptor activity"/>
    <property type="evidence" value="ECO:0007669"/>
    <property type="project" value="UniProtKB-KW"/>
</dbReference>
<accession>G5ANF3</accession>
<dbReference type="AlphaFoldDB" id="G5ANF3"/>
<feature type="domain" description="G-protein coupled receptors family 1 profile" evidence="12">
    <location>
        <begin position="41"/>
        <end position="285"/>
    </location>
</feature>
<dbReference type="InterPro" id="IPR017452">
    <property type="entry name" value="GPCR_Rhodpsn_7TM"/>
</dbReference>
<keyword evidence="5" id="KW-0552">Olfaction</keyword>
<dbReference type="EMBL" id="JH166150">
    <property type="protein sequence ID" value="EHA98563.1"/>
    <property type="molecule type" value="Genomic_DNA"/>
</dbReference>
<dbReference type="Pfam" id="PF13853">
    <property type="entry name" value="7tm_4"/>
    <property type="match status" value="2"/>
</dbReference>
<dbReference type="PANTHER" id="PTHR26453">
    <property type="entry name" value="OLFACTORY RECEPTOR"/>
    <property type="match status" value="1"/>
</dbReference>
<keyword evidence="3" id="KW-0716">Sensory transduction</keyword>
<dbReference type="PRINTS" id="PR00245">
    <property type="entry name" value="OLFACTORYR"/>
</dbReference>
<evidence type="ECO:0000256" key="7">
    <source>
        <dbReference type="ARBA" id="ARBA00023040"/>
    </source>
</evidence>
<evidence type="ECO:0000256" key="1">
    <source>
        <dbReference type="ARBA" id="ARBA00004651"/>
    </source>
</evidence>
<feature type="transmembrane region" description="Helical" evidence="11">
    <location>
        <begin position="237"/>
        <end position="255"/>
    </location>
</feature>
<dbReference type="InParanoid" id="G5ANF3"/>
<keyword evidence="9 13" id="KW-0675">Receptor</keyword>
<dbReference type="eggNOG" id="ENOG502RTYN">
    <property type="taxonomic scope" value="Eukaryota"/>
</dbReference>
<evidence type="ECO:0000256" key="8">
    <source>
        <dbReference type="ARBA" id="ARBA00023136"/>
    </source>
</evidence>
<keyword evidence="6 11" id="KW-1133">Transmembrane helix</keyword>
<keyword evidence="2" id="KW-1003">Cell membrane</keyword>
<evidence type="ECO:0000259" key="12">
    <source>
        <dbReference type="PROSITE" id="PS50262"/>
    </source>
</evidence>
<evidence type="ECO:0000313" key="13">
    <source>
        <dbReference type="EMBL" id="EHA98563.1"/>
    </source>
</evidence>
<dbReference type="FunFam" id="1.20.1070.10:FF:000008">
    <property type="entry name" value="Olfactory receptor"/>
    <property type="match status" value="1"/>
</dbReference>
<dbReference type="CDD" id="cd15421">
    <property type="entry name" value="7tmA_OR2T-like"/>
    <property type="match status" value="1"/>
</dbReference>
<feature type="transmembrane region" description="Helical" evidence="11">
    <location>
        <begin position="267"/>
        <end position="284"/>
    </location>
</feature>